<dbReference type="GO" id="GO:0032259">
    <property type="term" value="P:methylation"/>
    <property type="evidence" value="ECO:0007669"/>
    <property type="project" value="UniProtKB-KW"/>
</dbReference>
<evidence type="ECO:0000256" key="1">
    <source>
        <dbReference type="ARBA" id="ARBA00022603"/>
    </source>
</evidence>
<protein>
    <recommendedName>
        <fullName evidence="5">Leucine carboxyl methyltransferase</fullName>
    </recommendedName>
</protein>
<dbReference type="InterPro" id="IPR029063">
    <property type="entry name" value="SAM-dependent_MTases_sf"/>
</dbReference>
<dbReference type="Proteomes" id="UP000238442">
    <property type="component" value="Chromosome"/>
</dbReference>
<dbReference type="Gene3D" id="3.40.50.150">
    <property type="entry name" value="Vaccinia Virus protein VP39"/>
    <property type="match status" value="1"/>
</dbReference>
<dbReference type="PANTHER" id="PTHR43619">
    <property type="entry name" value="S-ADENOSYL-L-METHIONINE-DEPENDENT METHYLTRANSFERASE YKTD-RELATED"/>
    <property type="match status" value="1"/>
</dbReference>
<dbReference type="EMBL" id="CP027062">
    <property type="protein sequence ID" value="AVI50245.1"/>
    <property type="molecule type" value="Genomic_DNA"/>
</dbReference>
<evidence type="ECO:0008006" key="5">
    <source>
        <dbReference type="Google" id="ProtNLM"/>
    </source>
</evidence>
<dbReference type="KEGG" id="aue:C5O00_03305"/>
<keyword evidence="4" id="KW-1185">Reference proteome</keyword>
<dbReference type="PANTHER" id="PTHR43619:SF2">
    <property type="entry name" value="S-ADENOSYL-L-METHIONINE-DEPENDENT METHYLTRANSFERASES SUPERFAMILY PROTEIN"/>
    <property type="match status" value="1"/>
</dbReference>
<dbReference type="RefSeq" id="WP_105214922.1">
    <property type="nucleotide sequence ID" value="NZ_CP027062.1"/>
</dbReference>
<name>A0A2S0HUD9_9FLAO</name>
<reference evidence="3 4" key="1">
    <citation type="submission" date="2018-02" db="EMBL/GenBank/DDBJ databases">
        <title>Genomic analysis of the strain RR4-38 isolated from a seawater recirculating aquaculture system.</title>
        <authorList>
            <person name="Kim Y.-S."/>
            <person name="Jang Y.H."/>
            <person name="Kim K.-H."/>
        </authorList>
    </citation>
    <scope>NUCLEOTIDE SEQUENCE [LARGE SCALE GENOMIC DNA]</scope>
    <source>
        <strain evidence="3 4">RR4-38</strain>
    </source>
</reference>
<evidence type="ECO:0000313" key="3">
    <source>
        <dbReference type="EMBL" id="AVI50245.1"/>
    </source>
</evidence>
<sequence length="273" mass="31829">MAISIPDTAFVIACYRANHEAMSCDPFAKLWVKPGLQAWVDEFAAEVSQYDEILHCMRNRYFHKTLNEVLEHDSKLLCINLGAGFSMYPYNLSESMVTIEADFEDVIQFKKNAIANFEAKGLLPARNVIRIECDITRKEDQLRLKSMLDSYKNYKKVIMIEGVFFFLNKDEIVSIIDFCRDILDTGDVLLAESFEDHTKKTEVWNRLKNYFEKELHSSGNATTLPFSFYKNLPGFHLKRKNSTLELAKELRLVPEKLEELEVLNEYCYFLVRE</sequence>
<proteinExistence type="predicted"/>
<accession>A0A2S0HUD9</accession>
<dbReference type="SUPFAM" id="SSF53335">
    <property type="entry name" value="S-adenosyl-L-methionine-dependent methyltransferases"/>
    <property type="match status" value="1"/>
</dbReference>
<dbReference type="OrthoDB" id="1186348at2"/>
<dbReference type="GO" id="GO:0008168">
    <property type="term" value="F:methyltransferase activity"/>
    <property type="evidence" value="ECO:0007669"/>
    <property type="project" value="UniProtKB-KW"/>
</dbReference>
<dbReference type="AlphaFoldDB" id="A0A2S0HUD9"/>
<evidence type="ECO:0000256" key="2">
    <source>
        <dbReference type="ARBA" id="ARBA00022679"/>
    </source>
</evidence>
<gene>
    <name evidence="3" type="ORF">C5O00_03305</name>
</gene>
<evidence type="ECO:0000313" key="4">
    <source>
        <dbReference type="Proteomes" id="UP000238442"/>
    </source>
</evidence>
<dbReference type="Pfam" id="PF04072">
    <property type="entry name" value="LCM"/>
    <property type="match status" value="1"/>
</dbReference>
<keyword evidence="1" id="KW-0489">Methyltransferase</keyword>
<organism evidence="3 4">
    <name type="scientific">Pukyongia salina</name>
    <dbReference type="NCBI Taxonomy" id="2094025"/>
    <lineage>
        <taxon>Bacteria</taxon>
        <taxon>Pseudomonadati</taxon>
        <taxon>Bacteroidota</taxon>
        <taxon>Flavobacteriia</taxon>
        <taxon>Flavobacteriales</taxon>
        <taxon>Flavobacteriaceae</taxon>
        <taxon>Pukyongia</taxon>
    </lineage>
</organism>
<dbReference type="InterPro" id="IPR007213">
    <property type="entry name" value="Ppm1/Ppm2/Tcmp"/>
</dbReference>
<keyword evidence="2" id="KW-0808">Transferase</keyword>